<evidence type="ECO:0000256" key="2">
    <source>
        <dbReference type="ARBA" id="ARBA00022692"/>
    </source>
</evidence>
<dbReference type="NCBIfam" id="TIGR02226">
    <property type="entry name" value="two_anch"/>
    <property type="match status" value="1"/>
</dbReference>
<evidence type="ECO:0000256" key="1">
    <source>
        <dbReference type="ARBA" id="ARBA00022475"/>
    </source>
</evidence>
<proteinExistence type="predicted"/>
<feature type="domain" description="VWFA" evidence="6">
    <location>
        <begin position="90"/>
        <end position="284"/>
    </location>
</feature>
<dbReference type="PANTHER" id="PTHR22550:SF5">
    <property type="entry name" value="LEUCINE ZIPPER PROTEIN 4"/>
    <property type="match status" value="1"/>
</dbReference>
<dbReference type="Pfam" id="PF00092">
    <property type="entry name" value="VWA"/>
    <property type="match status" value="1"/>
</dbReference>
<dbReference type="EMBL" id="MFKF01000107">
    <property type="protein sequence ID" value="OGG54312.1"/>
    <property type="molecule type" value="Genomic_DNA"/>
</dbReference>
<gene>
    <name evidence="7" type="ORF">A3F84_14795</name>
</gene>
<dbReference type="InterPro" id="IPR024163">
    <property type="entry name" value="Aerotolerance_reg_N"/>
</dbReference>
<protein>
    <submittedName>
        <fullName evidence="7">Aerotolerance regulator BatA</fullName>
    </submittedName>
</protein>
<organism evidence="7 8">
    <name type="scientific">Handelsmanbacteria sp. (strain RIFCSPLOWO2_12_FULL_64_10)</name>
    <dbReference type="NCBI Taxonomy" id="1817868"/>
    <lineage>
        <taxon>Bacteria</taxon>
        <taxon>Candidatus Handelsmaniibacteriota</taxon>
    </lineage>
</organism>
<dbReference type="PROSITE" id="PS50234">
    <property type="entry name" value="VWFA"/>
    <property type="match status" value="1"/>
</dbReference>
<dbReference type="Pfam" id="PF07584">
    <property type="entry name" value="BatA"/>
    <property type="match status" value="1"/>
</dbReference>
<evidence type="ECO:0000313" key="7">
    <source>
        <dbReference type="EMBL" id="OGG54312.1"/>
    </source>
</evidence>
<dbReference type="SUPFAM" id="SSF53300">
    <property type="entry name" value="vWA-like"/>
    <property type="match status" value="1"/>
</dbReference>
<reference evidence="7 8" key="1">
    <citation type="journal article" date="2016" name="Nat. Commun.">
        <title>Thousands of microbial genomes shed light on interconnected biogeochemical processes in an aquifer system.</title>
        <authorList>
            <person name="Anantharaman K."/>
            <person name="Brown C.T."/>
            <person name="Hug L.A."/>
            <person name="Sharon I."/>
            <person name="Castelle C.J."/>
            <person name="Probst A.J."/>
            <person name="Thomas B.C."/>
            <person name="Singh A."/>
            <person name="Wilkins M.J."/>
            <person name="Karaoz U."/>
            <person name="Brodie E.L."/>
            <person name="Williams K.H."/>
            <person name="Hubbard S.S."/>
            <person name="Banfield J.F."/>
        </authorList>
    </citation>
    <scope>NUCLEOTIDE SEQUENCE [LARGE SCALE GENOMIC DNA]</scope>
    <source>
        <strain evidence="8">RIFCSPLOWO2_12_FULL_64_10</strain>
    </source>
</reference>
<dbReference type="CDD" id="cd01467">
    <property type="entry name" value="vWA_BatA_type"/>
    <property type="match status" value="1"/>
</dbReference>
<dbReference type="InterPro" id="IPR033881">
    <property type="entry name" value="vWA_BatA_type"/>
</dbReference>
<keyword evidence="2 5" id="KW-0812">Transmembrane</keyword>
<accession>A0A1F6CZQ0</accession>
<dbReference type="SMART" id="SM00327">
    <property type="entry name" value="VWA"/>
    <property type="match status" value="1"/>
</dbReference>
<feature type="transmembrane region" description="Helical" evidence="5">
    <location>
        <begin position="303"/>
        <end position="322"/>
    </location>
</feature>
<evidence type="ECO:0000256" key="3">
    <source>
        <dbReference type="ARBA" id="ARBA00022989"/>
    </source>
</evidence>
<feature type="transmembrane region" description="Helical" evidence="5">
    <location>
        <begin position="7"/>
        <end position="24"/>
    </location>
</feature>
<evidence type="ECO:0000259" key="6">
    <source>
        <dbReference type="PROSITE" id="PS50234"/>
    </source>
</evidence>
<dbReference type="PANTHER" id="PTHR22550">
    <property type="entry name" value="SPORE GERMINATION PROTEIN"/>
    <property type="match status" value="1"/>
</dbReference>
<sequence>MFRFQDPIYLLLLLVLPALVYLYARKETRKKGSLRFPDVGALKQIRPSLWLKWRHVLIALRCAGICLLILALARPQFGRRSREVLTQGIDIVLAVDVSTSMEAKDLDSYKNRLDVCKEAVAQFIQGRSNDRIGMVIFAGESFTQCPLTLDYGVLLTLLDNVRTGMVEDGTAIGMGIATAVNRLRTTPAKSKVVVLLTDGVNNKGEIDPITAAKAAAAVGVKIYTIGAGSEGTIMQKVDGMFGPRYVPVQVEIDEKVLQEIARITGGRYYRATDSRKMEDVYNEISRLEKTDIKTKEYEEYSELFGYFLGPSLALVALEVALANTRFRRIP</sequence>
<evidence type="ECO:0000256" key="5">
    <source>
        <dbReference type="SAM" id="Phobius"/>
    </source>
</evidence>
<dbReference type="Gene3D" id="3.40.50.410">
    <property type="entry name" value="von Willebrand factor, type A domain"/>
    <property type="match status" value="1"/>
</dbReference>
<dbReference type="InterPro" id="IPR050768">
    <property type="entry name" value="UPF0353/GerABKA_families"/>
</dbReference>
<keyword evidence="4 5" id="KW-0472">Membrane</keyword>
<comment type="caution">
    <text evidence="7">The sequence shown here is derived from an EMBL/GenBank/DDBJ whole genome shotgun (WGS) entry which is preliminary data.</text>
</comment>
<dbReference type="Proteomes" id="UP000178606">
    <property type="component" value="Unassembled WGS sequence"/>
</dbReference>
<dbReference type="InterPro" id="IPR036465">
    <property type="entry name" value="vWFA_dom_sf"/>
</dbReference>
<evidence type="ECO:0000256" key="4">
    <source>
        <dbReference type="ARBA" id="ARBA00023136"/>
    </source>
</evidence>
<keyword evidence="1" id="KW-1003">Cell membrane</keyword>
<feature type="transmembrane region" description="Helical" evidence="5">
    <location>
        <begin position="53"/>
        <end position="73"/>
    </location>
</feature>
<name>A0A1F6CZQ0_HANXR</name>
<dbReference type="AlphaFoldDB" id="A0A1F6CZQ0"/>
<dbReference type="InterPro" id="IPR002035">
    <property type="entry name" value="VWF_A"/>
</dbReference>
<evidence type="ECO:0000313" key="8">
    <source>
        <dbReference type="Proteomes" id="UP000178606"/>
    </source>
</evidence>
<dbReference type="InterPro" id="IPR011933">
    <property type="entry name" value="Double_TM_dom"/>
</dbReference>
<keyword evidence="3 5" id="KW-1133">Transmembrane helix</keyword>